<dbReference type="EMBL" id="LBVL01000003">
    <property type="protein sequence ID" value="KKQ85914.1"/>
    <property type="molecule type" value="Genomic_DNA"/>
</dbReference>
<dbReference type="AlphaFoldDB" id="A0A0G0NJ21"/>
<gene>
    <name evidence="2" type="ORF">UT08_C0003G0077</name>
</gene>
<dbReference type="InterPro" id="IPR007712">
    <property type="entry name" value="RelE/ParE_toxin"/>
</dbReference>
<dbReference type="Gene3D" id="3.30.2310.20">
    <property type="entry name" value="RelE-like"/>
    <property type="match status" value="1"/>
</dbReference>
<dbReference type="Proteomes" id="UP000034081">
    <property type="component" value="Unassembled WGS sequence"/>
</dbReference>
<keyword evidence="1" id="KW-1277">Toxin-antitoxin system</keyword>
<comment type="caution">
    <text evidence="2">The sequence shown here is derived from an EMBL/GenBank/DDBJ whole genome shotgun (WGS) entry which is preliminary data.</text>
</comment>
<name>A0A0G0NJ21_9BACT</name>
<proteinExistence type="predicted"/>
<evidence type="ECO:0000313" key="2">
    <source>
        <dbReference type="EMBL" id="KKQ85914.1"/>
    </source>
</evidence>
<protein>
    <submittedName>
        <fullName evidence="2">Plasmid stabilization system protein, RelE/ParE family</fullName>
    </submittedName>
</protein>
<dbReference type="PANTHER" id="PTHR38813">
    <property type="match status" value="1"/>
</dbReference>
<dbReference type="SUPFAM" id="SSF143011">
    <property type="entry name" value="RelE-like"/>
    <property type="match status" value="1"/>
</dbReference>
<dbReference type="STRING" id="1618570.UT08_C0003G0077"/>
<evidence type="ECO:0000313" key="3">
    <source>
        <dbReference type="Proteomes" id="UP000034081"/>
    </source>
</evidence>
<reference evidence="2 3" key="1">
    <citation type="journal article" date="2015" name="Nature">
        <title>rRNA introns, odd ribosomes, and small enigmatic genomes across a large radiation of phyla.</title>
        <authorList>
            <person name="Brown C.T."/>
            <person name="Hug L.A."/>
            <person name="Thomas B.C."/>
            <person name="Sharon I."/>
            <person name="Castelle C.J."/>
            <person name="Singh A."/>
            <person name="Wilkins M.J."/>
            <person name="Williams K.H."/>
            <person name="Banfield J.F."/>
        </authorList>
    </citation>
    <scope>NUCLEOTIDE SEQUENCE [LARGE SCALE GENOMIC DNA]</scope>
</reference>
<dbReference type="InterPro" id="IPR052747">
    <property type="entry name" value="TA_system_RelE_toxin"/>
</dbReference>
<evidence type="ECO:0000256" key="1">
    <source>
        <dbReference type="ARBA" id="ARBA00022649"/>
    </source>
</evidence>
<sequence length="82" mass="9571">MEILITRKAQKELDKIPDPLAKNIVKKILDLKENLHPPNSKKLSGHQDYRLRIGSFRAIYTIDKTKSEITILRVADRKTIYK</sequence>
<organism evidence="2 3">
    <name type="scientific">Candidatus Woesebacteria bacterium GW2011_GWB1_38_8</name>
    <dbReference type="NCBI Taxonomy" id="1618570"/>
    <lineage>
        <taxon>Bacteria</taxon>
        <taxon>Candidatus Woeseibacteriota</taxon>
    </lineage>
</organism>
<dbReference type="InterPro" id="IPR035093">
    <property type="entry name" value="RelE/ParE_toxin_dom_sf"/>
</dbReference>
<accession>A0A0G0NJ21</accession>
<dbReference type="PANTHER" id="PTHR38813:SF1">
    <property type="entry name" value="TOXIN RELE1-RELATED"/>
    <property type="match status" value="1"/>
</dbReference>
<dbReference type="Pfam" id="PF05016">
    <property type="entry name" value="ParE_toxin"/>
    <property type="match status" value="1"/>
</dbReference>